<feature type="region of interest" description="Disordered" evidence="6">
    <location>
        <begin position="30"/>
        <end position="49"/>
    </location>
</feature>
<evidence type="ECO:0000256" key="1">
    <source>
        <dbReference type="ARBA" id="ARBA00001420"/>
    </source>
</evidence>
<comment type="caution">
    <text evidence="8">The sequence shown here is derived from an EMBL/GenBank/DDBJ whole genome shotgun (WGS) entry which is preliminary data.</text>
</comment>
<name>A0A1A6DX87_9BURK</name>
<feature type="compositionally biased region" description="Low complexity" evidence="6">
    <location>
        <begin position="35"/>
        <end position="44"/>
    </location>
</feature>
<dbReference type="Gene3D" id="2.40.40.10">
    <property type="entry name" value="RlpA-like domain"/>
    <property type="match status" value="1"/>
</dbReference>
<evidence type="ECO:0000256" key="2">
    <source>
        <dbReference type="ARBA" id="ARBA00012587"/>
    </source>
</evidence>
<keyword evidence="3" id="KW-0456">Lyase</keyword>
<dbReference type="STRING" id="1101373.A9O67_02490"/>
<evidence type="ECO:0000256" key="4">
    <source>
        <dbReference type="ARBA" id="ARBA00023316"/>
    </source>
</evidence>
<dbReference type="GO" id="GO:0004553">
    <property type="term" value="F:hydrolase activity, hydrolyzing O-glycosyl compounds"/>
    <property type="evidence" value="ECO:0007669"/>
    <property type="project" value="InterPro"/>
</dbReference>
<dbReference type="AlphaFoldDB" id="A0A1A6DX87"/>
<organism evidence="8 9">
    <name type="scientific">Tepidimonas fonticaldi</name>
    <dbReference type="NCBI Taxonomy" id="1101373"/>
    <lineage>
        <taxon>Bacteria</taxon>
        <taxon>Pseudomonadati</taxon>
        <taxon>Pseudomonadota</taxon>
        <taxon>Betaproteobacteria</taxon>
        <taxon>Burkholderiales</taxon>
        <taxon>Tepidimonas</taxon>
    </lineage>
</organism>
<evidence type="ECO:0000313" key="8">
    <source>
        <dbReference type="EMBL" id="OBS31291.1"/>
    </source>
</evidence>
<reference evidence="8 9" key="1">
    <citation type="submission" date="2016-06" db="EMBL/GenBank/DDBJ databases">
        <title>Genome sequence of Tepidimonas fonticaldi PL17.</title>
        <authorList>
            <person name="Pinnaka A.K."/>
        </authorList>
    </citation>
    <scope>NUCLEOTIDE SEQUENCE [LARGE SCALE GENOMIC DNA]</scope>
    <source>
        <strain evidence="8 9">PL17</strain>
    </source>
</reference>
<dbReference type="Gene3D" id="2.40.240.50">
    <property type="entry name" value="Barwin-like endoglucanases"/>
    <property type="match status" value="1"/>
</dbReference>
<gene>
    <name evidence="8" type="ORF">A9O67_02490</name>
</gene>
<comment type="catalytic activity">
    <reaction evidence="1">
        <text>Exolytic cleavage of the (1-&gt;4)-beta-glycosidic linkage between N-acetylmuramic acid (MurNAc) and N-acetylglucosamine (GlcNAc) residues in peptidoglycan, from either the reducing or the non-reducing ends of the peptidoglycan chains, with concomitant formation of a 1,6-anhydrobond in the MurNAc residue.</text>
        <dbReference type="EC" id="4.2.2.n1"/>
    </reaction>
</comment>
<dbReference type="GO" id="GO:0009254">
    <property type="term" value="P:peptidoglycan turnover"/>
    <property type="evidence" value="ECO:0007669"/>
    <property type="project" value="InterPro"/>
</dbReference>
<dbReference type="EC" id="4.2.2.n1" evidence="2"/>
<evidence type="ECO:0000259" key="7">
    <source>
        <dbReference type="SMART" id="SM00925"/>
    </source>
</evidence>
<keyword evidence="4" id="KW-0961">Cell wall biogenesis/degradation</keyword>
<keyword evidence="9" id="KW-1185">Reference proteome</keyword>
<dbReference type="SMART" id="SM00925">
    <property type="entry name" value="MltA"/>
    <property type="match status" value="1"/>
</dbReference>
<dbReference type="CDD" id="cd14485">
    <property type="entry name" value="mltA_like_LT_A"/>
    <property type="match status" value="1"/>
</dbReference>
<protein>
    <recommendedName>
        <fullName evidence="2">peptidoglycan lytic exotransglycosylase</fullName>
        <ecNumber evidence="2">4.2.2.n1</ecNumber>
    </recommendedName>
    <alternativeName>
        <fullName evidence="5">Murein hydrolase A</fullName>
    </alternativeName>
</protein>
<dbReference type="EMBL" id="LZDH01000045">
    <property type="protein sequence ID" value="OBS31291.1"/>
    <property type="molecule type" value="Genomic_DNA"/>
</dbReference>
<evidence type="ECO:0000256" key="3">
    <source>
        <dbReference type="ARBA" id="ARBA00023239"/>
    </source>
</evidence>
<dbReference type="InterPro" id="IPR005300">
    <property type="entry name" value="MltA_B"/>
</dbReference>
<accession>A0A1A6DX87</accession>
<dbReference type="GO" id="GO:0071555">
    <property type="term" value="P:cell wall organization"/>
    <property type="evidence" value="ECO:0007669"/>
    <property type="project" value="UniProtKB-KW"/>
</dbReference>
<dbReference type="InterPro" id="IPR036908">
    <property type="entry name" value="RlpA-like_sf"/>
</dbReference>
<dbReference type="GO" id="GO:0019867">
    <property type="term" value="C:outer membrane"/>
    <property type="evidence" value="ECO:0007669"/>
    <property type="project" value="InterPro"/>
</dbReference>
<dbReference type="PIRSF" id="PIRSF019422">
    <property type="entry name" value="MltA"/>
    <property type="match status" value="1"/>
</dbReference>
<feature type="region of interest" description="Disordered" evidence="6">
    <location>
        <begin position="84"/>
        <end position="120"/>
    </location>
</feature>
<feature type="region of interest" description="Disordered" evidence="6">
    <location>
        <begin position="1"/>
        <end position="21"/>
    </location>
</feature>
<feature type="domain" description="Lytic transglycosylase MltA" evidence="7">
    <location>
        <begin position="240"/>
        <end position="381"/>
    </location>
</feature>
<dbReference type="GO" id="GO:0009253">
    <property type="term" value="P:peptidoglycan catabolic process"/>
    <property type="evidence" value="ECO:0007669"/>
    <property type="project" value="TreeGrafter"/>
</dbReference>
<dbReference type="GO" id="GO:0008933">
    <property type="term" value="F:peptidoglycan lytic transglycosylase activity"/>
    <property type="evidence" value="ECO:0007669"/>
    <property type="project" value="TreeGrafter"/>
</dbReference>
<evidence type="ECO:0000313" key="9">
    <source>
        <dbReference type="Proteomes" id="UP000091969"/>
    </source>
</evidence>
<proteinExistence type="predicted"/>
<dbReference type="Proteomes" id="UP000091969">
    <property type="component" value="Unassembled WGS sequence"/>
</dbReference>
<evidence type="ECO:0000256" key="5">
    <source>
        <dbReference type="ARBA" id="ARBA00030918"/>
    </source>
</evidence>
<dbReference type="InterPro" id="IPR026044">
    <property type="entry name" value="MltA"/>
</dbReference>
<feature type="compositionally biased region" description="Pro residues" evidence="6">
    <location>
        <begin position="102"/>
        <end position="111"/>
    </location>
</feature>
<evidence type="ECO:0000256" key="6">
    <source>
        <dbReference type="SAM" id="MobiDB-lite"/>
    </source>
</evidence>
<dbReference type="PANTHER" id="PTHR30124:SF0">
    <property type="entry name" value="MEMBRANE-BOUND LYTIC MUREIN TRANSGLYCOSYLASE A"/>
    <property type="match status" value="1"/>
</dbReference>
<dbReference type="PANTHER" id="PTHR30124">
    <property type="entry name" value="MEMBRANE-BOUND LYTIC MUREIN TRANSGLYCOSYLASE A"/>
    <property type="match status" value="1"/>
</dbReference>
<sequence>MGPAVSLGDAGWSASAGSPRLRPANMVHHTMKTNSSSAPSASSSNRVMTATKSTGMGWGAGRVARLLAWGILGALAGCGSAPPAVPTGGSSPGAPVAMEAPAPAPVPPAPPSGSVAAPVPLVDGQGPAVLTPSDAAWQAADAAPLPAPVRRGGALWQPVRWSELPGWGRDALHEAWNAWLRSCERPAPPWGPVCAEVRRLTLADALERHTWMMRRLQPYRVLSPDGGNRPGLLTGYYEPELQASRVRQGAYRVPLYAPPPALAAAPGRPWFSRQQIDSDPQVQGHLEGRVLVWLADPLDALLLQIQGSGRLRILEPDGRITLARLAYAAHNGHPYQSVGRWLLERREIREGTWEAIRAWAAANPQRIDELLWTNPRVVFFREEALSALDTQFGPRGAQGVALTPARSVAVDREAIPYGTPLWLASSGPVAQLQRLVLAQDTGNAIVGAVRADFFAGWGEGAYALAAGLKQPLQLWALWPREQP</sequence>
<dbReference type="Pfam" id="PF06725">
    <property type="entry name" value="3D"/>
    <property type="match status" value="1"/>
</dbReference>
<dbReference type="SUPFAM" id="SSF50685">
    <property type="entry name" value="Barwin-like endoglucanases"/>
    <property type="match status" value="1"/>
</dbReference>
<dbReference type="Pfam" id="PF03562">
    <property type="entry name" value="MltA"/>
    <property type="match status" value="1"/>
</dbReference>
<feature type="compositionally biased region" description="Low complexity" evidence="6">
    <location>
        <begin position="92"/>
        <end position="101"/>
    </location>
</feature>
<dbReference type="InterPro" id="IPR010611">
    <property type="entry name" value="3D_dom"/>
</dbReference>